<dbReference type="SUPFAM" id="SSF53056">
    <property type="entry name" value="beta-carbonic anhydrase, cab"/>
    <property type="match status" value="1"/>
</dbReference>
<keyword evidence="3 7" id="KW-0479">Metal-binding</keyword>
<comment type="caution">
    <text evidence="8">The sequence shown here is derived from an EMBL/GenBank/DDBJ whole genome shotgun (WGS) entry which is preliminary data.</text>
</comment>
<dbReference type="PROSITE" id="PS51318">
    <property type="entry name" value="TAT"/>
    <property type="match status" value="1"/>
</dbReference>
<dbReference type="GO" id="GO:0008270">
    <property type="term" value="F:zinc ion binding"/>
    <property type="evidence" value="ECO:0007669"/>
    <property type="project" value="InterPro"/>
</dbReference>
<dbReference type="InterPro" id="IPR006311">
    <property type="entry name" value="TAT_signal"/>
</dbReference>
<dbReference type="EC" id="4.2.1.1" evidence="2"/>
<reference evidence="8 9" key="1">
    <citation type="submission" date="2019-03" db="EMBL/GenBank/DDBJ databases">
        <title>Genomic Encyclopedia of Type Strains, Phase IV (KMG-V): Genome sequencing to study the core and pangenomes of soil and plant-associated prokaryotes.</title>
        <authorList>
            <person name="Whitman W."/>
        </authorList>
    </citation>
    <scope>NUCLEOTIDE SEQUENCE [LARGE SCALE GENOMIC DNA]</scope>
    <source>
        <strain evidence="8 9">Hc14</strain>
    </source>
</reference>
<dbReference type="Pfam" id="PF00484">
    <property type="entry name" value="Pro_CA"/>
    <property type="match status" value="1"/>
</dbReference>
<keyword evidence="4 7" id="KW-0862">Zinc</keyword>
<evidence type="ECO:0000256" key="7">
    <source>
        <dbReference type="PIRSR" id="PIRSR601765-1"/>
    </source>
</evidence>
<dbReference type="InterPro" id="IPR036874">
    <property type="entry name" value="Carbonic_anhydrase_sf"/>
</dbReference>
<evidence type="ECO:0000256" key="3">
    <source>
        <dbReference type="ARBA" id="ARBA00022723"/>
    </source>
</evidence>
<dbReference type="AlphaFoldDB" id="A0A4R3PUE8"/>
<comment type="catalytic activity">
    <reaction evidence="6">
        <text>hydrogencarbonate + H(+) = CO2 + H2O</text>
        <dbReference type="Rhea" id="RHEA:10748"/>
        <dbReference type="ChEBI" id="CHEBI:15377"/>
        <dbReference type="ChEBI" id="CHEBI:15378"/>
        <dbReference type="ChEBI" id="CHEBI:16526"/>
        <dbReference type="ChEBI" id="CHEBI:17544"/>
        <dbReference type="EC" id="4.2.1.1"/>
    </reaction>
</comment>
<dbReference type="PANTHER" id="PTHR11002">
    <property type="entry name" value="CARBONIC ANHYDRASE"/>
    <property type="match status" value="1"/>
</dbReference>
<evidence type="ECO:0000256" key="5">
    <source>
        <dbReference type="ARBA" id="ARBA00023239"/>
    </source>
</evidence>
<organism evidence="8 9">
    <name type="scientific">Rhizobium sullae</name>
    <name type="common">Rhizobium hedysari</name>
    <dbReference type="NCBI Taxonomy" id="50338"/>
    <lineage>
        <taxon>Bacteria</taxon>
        <taxon>Pseudomonadati</taxon>
        <taxon>Pseudomonadota</taxon>
        <taxon>Alphaproteobacteria</taxon>
        <taxon>Hyphomicrobiales</taxon>
        <taxon>Rhizobiaceae</taxon>
        <taxon>Rhizobium/Agrobacterium group</taxon>
        <taxon>Rhizobium</taxon>
    </lineage>
</organism>
<feature type="binding site" evidence="7">
    <location>
        <position position="118"/>
    </location>
    <ligand>
        <name>Zn(2+)</name>
        <dbReference type="ChEBI" id="CHEBI:29105"/>
    </ligand>
</feature>
<accession>A0A4R3PUE8</accession>
<evidence type="ECO:0000256" key="1">
    <source>
        <dbReference type="ARBA" id="ARBA00006217"/>
    </source>
</evidence>
<feature type="binding site" evidence="7">
    <location>
        <position position="116"/>
    </location>
    <ligand>
        <name>Zn(2+)</name>
        <dbReference type="ChEBI" id="CHEBI:29105"/>
    </ligand>
</feature>
<evidence type="ECO:0000256" key="4">
    <source>
        <dbReference type="ARBA" id="ARBA00022833"/>
    </source>
</evidence>
<feature type="binding site" evidence="7">
    <location>
        <position position="172"/>
    </location>
    <ligand>
        <name>Zn(2+)</name>
        <dbReference type="ChEBI" id="CHEBI:29105"/>
    </ligand>
</feature>
<comment type="cofactor">
    <cofactor evidence="7">
        <name>Zn(2+)</name>
        <dbReference type="ChEBI" id="CHEBI:29105"/>
    </cofactor>
    <text evidence="7">Binds 1 zinc ion per subunit.</text>
</comment>
<dbReference type="PANTHER" id="PTHR11002:SF76">
    <property type="entry name" value="CARBONIC ANHYDRASE"/>
    <property type="match status" value="1"/>
</dbReference>
<dbReference type="SMART" id="SM00947">
    <property type="entry name" value="Pro_CA"/>
    <property type="match status" value="1"/>
</dbReference>
<keyword evidence="5" id="KW-0456">Lyase</keyword>
<gene>
    <name evidence="8" type="ORF">EV132_11880</name>
</gene>
<protein>
    <recommendedName>
        <fullName evidence="2">carbonic anhydrase</fullName>
        <ecNumber evidence="2">4.2.1.1</ecNumber>
    </recommendedName>
</protein>
<dbReference type="CDD" id="cd03378">
    <property type="entry name" value="beta_CA_cladeC"/>
    <property type="match status" value="1"/>
</dbReference>
<dbReference type="EMBL" id="SMBH01000018">
    <property type="protein sequence ID" value="TCU11210.1"/>
    <property type="molecule type" value="Genomic_DNA"/>
</dbReference>
<dbReference type="InterPro" id="IPR001765">
    <property type="entry name" value="Carbonic_anhydrase"/>
</dbReference>
<feature type="binding site" evidence="7">
    <location>
        <position position="169"/>
    </location>
    <ligand>
        <name>Zn(2+)</name>
        <dbReference type="ChEBI" id="CHEBI:29105"/>
    </ligand>
</feature>
<sequence length="255" mass="26045">MKHGNTSTQHIDLACNCNGCLTESAGPGKSADLSRRGFLCSAVGSAAAVLGGAAAVSATRPALAQSTLTPEAALKELMDGNERYLGGQLQSLNEDLAILKAKTAEKQEPFAAVLACADSRVPVEFVFDQSIGHLFVVRVAGNITTPEITASLEYGVAVLGTKVLMVLGHGSCGAVKATIEGKAVPGQIGALYAPIWPAVNEAGPNLDAAIDANARIQATLLSQASPIIAGAIKEGNLKVVPARYDIASGKVSLLT</sequence>
<evidence type="ECO:0000313" key="8">
    <source>
        <dbReference type="EMBL" id="TCU11210.1"/>
    </source>
</evidence>
<dbReference type="GO" id="GO:0004089">
    <property type="term" value="F:carbonate dehydratase activity"/>
    <property type="evidence" value="ECO:0007669"/>
    <property type="project" value="UniProtKB-EC"/>
</dbReference>
<name>A0A4R3PUE8_RHISU</name>
<proteinExistence type="inferred from homology"/>
<comment type="similarity">
    <text evidence="1">Belongs to the beta-class carbonic anhydrase family.</text>
</comment>
<evidence type="ECO:0000256" key="2">
    <source>
        <dbReference type="ARBA" id="ARBA00012925"/>
    </source>
</evidence>
<dbReference type="Proteomes" id="UP000294576">
    <property type="component" value="Unassembled WGS sequence"/>
</dbReference>
<evidence type="ECO:0000313" key="9">
    <source>
        <dbReference type="Proteomes" id="UP000294576"/>
    </source>
</evidence>
<evidence type="ECO:0000256" key="6">
    <source>
        <dbReference type="ARBA" id="ARBA00048348"/>
    </source>
</evidence>
<dbReference type="Gene3D" id="3.40.1050.10">
    <property type="entry name" value="Carbonic anhydrase"/>
    <property type="match status" value="1"/>
</dbReference>